<organism evidence="5 6">
    <name type="scientific">Selenomonas caprae</name>
    <dbReference type="NCBI Taxonomy" id="2606905"/>
    <lineage>
        <taxon>Bacteria</taxon>
        <taxon>Bacillati</taxon>
        <taxon>Bacillota</taxon>
        <taxon>Negativicutes</taxon>
        <taxon>Selenomonadales</taxon>
        <taxon>Selenomonadaceae</taxon>
        <taxon>Selenomonas</taxon>
    </lineage>
</organism>
<dbReference type="AlphaFoldDB" id="A0A5D6WSG6"/>
<dbReference type="InterPro" id="IPR050810">
    <property type="entry name" value="Bact_Secretion_Sys_Channel"/>
</dbReference>
<evidence type="ECO:0000259" key="4">
    <source>
        <dbReference type="Pfam" id="PF13629"/>
    </source>
</evidence>
<sequence length="521" mass="57045">MKQWKTAFTLGLTTVTAAAIAPAPAYAYVQPIWLGVNQSYYMNTGSAITRVAVANPEIADVKILGASALNVVAFKPGTTTLNIWTQNGMRQEYSVTVSKEDKGLAAIIQKAIDLPHVEVTMVGDRILLKGRVKNQYERDLAFKIASLYVGDDAVANKKQVKKKMQNGVAGQDADIEGEEDIDTSAKVVNLLEMINPDQINIEAMVLEINSNDAAKLGMEYSSPEGITGEFYAGETYGVQRSKGSHWYTRNWLYTHFSQINARIHALISDGRARIISRPNITTMSGKTAGILVGGQIPVPVKSDNNVSVEYKPYGIQLNLIRPTVDNDGNITSDVQAVVSRLDWANAVTVNGFNMPGLITRQANTMVNIPTGMTMAIGGLLDSTDSKSVSKVPLLGNIPILGELFKYHNDSNQKSEIMILITPRVVNEQTRVAMSQKMKKAFNDSRREVQKMEPVDVNGTIPPSEEELKVKKTTEAAEMAKDLLNKPSFAERYAALRKEMQAAKAAKEASLDNILPPDQVQK</sequence>
<dbReference type="EMBL" id="VTOZ01000009">
    <property type="protein sequence ID" value="TYZ29264.1"/>
    <property type="molecule type" value="Genomic_DNA"/>
</dbReference>
<feature type="domain" description="Pilus formation protein N-terminal" evidence="4">
    <location>
        <begin position="31"/>
        <end position="98"/>
    </location>
</feature>
<dbReference type="PRINTS" id="PR00811">
    <property type="entry name" value="BCTERIALGSPD"/>
</dbReference>
<protein>
    <submittedName>
        <fullName evidence="5">Type II/III secretion system protein</fullName>
    </submittedName>
</protein>
<feature type="signal peptide" evidence="2">
    <location>
        <begin position="1"/>
        <end position="27"/>
    </location>
</feature>
<evidence type="ECO:0000256" key="2">
    <source>
        <dbReference type="SAM" id="SignalP"/>
    </source>
</evidence>
<dbReference type="RefSeq" id="WP_149188890.1">
    <property type="nucleotide sequence ID" value="NZ_VTOZ01000009.1"/>
</dbReference>
<dbReference type="PANTHER" id="PTHR30332:SF17">
    <property type="entry name" value="TYPE IV PILIATION SYSTEM PROTEIN DR_0774-RELATED"/>
    <property type="match status" value="1"/>
</dbReference>
<dbReference type="Pfam" id="PF00263">
    <property type="entry name" value="Secretin"/>
    <property type="match status" value="1"/>
</dbReference>
<feature type="domain" description="Type II/III secretion system secretin-like" evidence="3">
    <location>
        <begin position="265"/>
        <end position="425"/>
    </location>
</feature>
<dbReference type="InterPro" id="IPR032789">
    <property type="entry name" value="T2SS-T3SS_pil_N"/>
</dbReference>
<evidence type="ECO:0000259" key="3">
    <source>
        <dbReference type="Pfam" id="PF00263"/>
    </source>
</evidence>
<dbReference type="PANTHER" id="PTHR30332">
    <property type="entry name" value="PROBABLE GENERAL SECRETION PATHWAY PROTEIN D"/>
    <property type="match status" value="1"/>
</dbReference>
<feature type="chain" id="PRO_5022915537" evidence="2">
    <location>
        <begin position="28"/>
        <end position="521"/>
    </location>
</feature>
<accession>A0A5D6WSG6</accession>
<evidence type="ECO:0000313" key="6">
    <source>
        <dbReference type="Proteomes" id="UP000322783"/>
    </source>
</evidence>
<dbReference type="InterPro" id="IPR001775">
    <property type="entry name" value="GspD/PilQ"/>
</dbReference>
<comment type="similarity">
    <text evidence="1">Belongs to the bacterial secretin family.</text>
</comment>
<dbReference type="Pfam" id="PF13629">
    <property type="entry name" value="T2SS-T3SS_pil_N"/>
    <property type="match status" value="1"/>
</dbReference>
<name>A0A5D6WSG6_9FIRM</name>
<dbReference type="GO" id="GO:0009306">
    <property type="term" value="P:protein secretion"/>
    <property type="evidence" value="ECO:0007669"/>
    <property type="project" value="InterPro"/>
</dbReference>
<reference evidence="5 6" key="1">
    <citation type="submission" date="2019-08" db="EMBL/GenBank/DDBJ databases">
        <title>Selenomonas sp. mPRGC5 and Selenomonas sp. mPRGC8 isolated from ruminal fluid of dairy goat (Capra hircus).</title>
        <authorList>
            <person name="Poothong S."/>
            <person name="Nuengjamnong C."/>
            <person name="Tanasupawat S."/>
        </authorList>
    </citation>
    <scope>NUCLEOTIDE SEQUENCE [LARGE SCALE GENOMIC DNA]</scope>
    <source>
        <strain evidence="6">mPRGC8</strain>
    </source>
</reference>
<keyword evidence="2" id="KW-0732">Signal</keyword>
<dbReference type="GO" id="GO:0015627">
    <property type="term" value="C:type II protein secretion system complex"/>
    <property type="evidence" value="ECO:0007669"/>
    <property type="project" value="TreeGrafter"/>
</dbReference>
<evidence type="ECO:0000313" key="5">
    <source>
        <dbReference type="EMBL" id="TYZ29264.1"/>
    </source>
</evidence>
<comment type="caution">
    <text evidence="5">The sequence shown here is derived from an EMBL/GenBank/DDBJ whole genome shotgun (WGS) entry which is preliminary data.</text>
</comment>
<evidence type="ECO:0000256" key="1">
    <source>
        <dbReference type="RuleBase" id="RU004003"/>
    </source>
</evidence>
<dbReference type="Proteomes" id="UP000322783">
    <property type="component" value="Unassembled WGS sequence"/>
</dbReference>
<dbReference type="InterPro" id="IPR004846">
    <property type="entry name" value="T2SS/T3SS_dom"/>
</dbReference>
<keyword evidence="6" id="KW-1185">Reference proteome</keyword>
<gene>
    <name evidence="5" type="ORF">FZ041_05800</name>
</gene>
<proteinExistence type="inferred from homology"/>